<gene>
    <name evidence="6" type="ORF">Vretimale_5037</name>
</gene>
<evidence type="ECO:0000256" key="1">
    <source>
        <dbReference type="ARBA" id="ARBA00022741"/>
    </source>
</evidence>
<dbReference type="PANTHER" id="PTHR48466">
    <property type="entry name" value="OS10G0509000 PROTEIN-RELATED"/>
    <property type="match status" value="1"/>
</dbReference>
<evidence type="ECO:0000313" key="6">
    <source>
        <dbReference type="EMBL" id="GIM00121.1"/>
    </source>
</evidence>
<reference evidence="6" key="1">
    <citation type="journal article" date="2021" name="Proc. Natl. Acad. Sci. U.S.A.">
        <title>Three genomes in the algal genus Volvox reveal the fate of a haploid sex-determining region after a transition to homothallism.</title>
        <authorList>
            <person name="Yamamoto K."/>
            <person name="Hamaji T."/>
            <person name="Kawai-Toyooka H."/>
            <person name="Matsuzaki R."/>
            <person name="Takahashi F."/>
            <person name="Nishimura Y."/>
            <person name="Kawachi M."/>
            <person name="Noguchi H."/>
            <person name="Minakuchi Y."/>
            <person name="Umen J.G."/>
            <person name="Toyoda A."/>
            <person name="Nozaki H."/>
        </authorList>
    </citation>
    <scope>NUCLEOTIDE SEQUENCE</scope>
    <source>
        <strain evidence="6">NIES-3785</strain>
    </source>
</reference>
<dbReference type="SUPFAM" id="SSF48334">
    <property type="entry name" value="DNA repair protein MutS, domain III"/>
    <property type="match status" value="1"/>
</dbReference>
<dbReference type="OrthoDB" id="1924787at2759"/>
<dbReference type="InterPro" id="IPR036187">
    <property type="entry name" value="DNA_mismatch_repair_MutS_sf"/>
</dbReference>
<dbReference type="PROSITE" id="PS00486">
    <property type="entry name" value="DNA_MISMATCH_REPAIR_2"/>
    <property type="match status" value="1"/>
</dbReference>
<keyword evidence="3" id="KW-0238">DNA-binding</keyword>
<feature type="compositionally biased region" description="Low complexity" evidence="5">
    <location>
        <begin position="203"/>
        <end position="278"/>
    </location>
</feature>
<proteinExistence type="predicted"/>
<dbReference type="GO" id="GO:0005524">
    <property type="term" value="F:ATP binding"/>
    <property type="evidence" value="ECO:0007669"/>
    <property type="project" value="UniProtKB-KW"/>
</dbReference>
<dbReference type="GO" id="GO:0016887">
    <property type="term" value="F:ATP hydrolysis activity"/>
    <property type="evidence" value="ECO:0007669"/>
    <property type="project" value="InterPro"/>
</dbReference>
<feature type="compositionally biased region" description="Low complexity" evidence="5">
    <location>
        <begin position="1107"/>
        <end position="1116"/>
    </location>
</feature>
<dbReference type="Pfam" id="PF00488">
    <property type="entry name" value="MutS_V"/>
    <property type="match status" value="1"/>
</dbReference>
<dbReference type="GO" id="GO:0140664">
    <property type="term" value="F:ATP-dependent DNA damage sensor activity"/>
    <property type="evidence" value="ECO:0007669"/>
    <property type="project" value="InterPro"/>
</dbReference>
<organism evidence="6 7">
    <name type="scientific">Volvox reticuliferus</name>
    <dbReference type="NCBI Taxonomy" id="1737510"/>
    <lineage>
        <taxon>Eukaryota</taxon>
        <taxon>Viridiplantae</taxon>
        <taxon>Chlorophyta</taxon>
        <taxon>core chlorophytes</taxon>
        <taxon>Chlorophyceae</taxon>
        <taxon>CS clade</taxon>
        <taxon>Chlamydomonadales</taxon>
        <taxon>Volvocaceae</taxon>
        <taxon>Volvox</taxon>
    </lineage>
</organism>
<feature type="compositionally biased region" description="Low complexity" evidence="5">
    <location>
        <begin position="1083"/>
        <end position="1095"/>
    </location>
</feature>
<evidence type="ECO:0000256" key="2">
    <source>
        <dbReference type="ARBA" id="ARBA00022840"/>
    </source>
</evidence>
<keyword evidence="1" id="KW-0547">Nucleotide-binding</keyword>
<dbReference type="FunFam" id="3.40.50.300:FF:004296">
    <property type="entry name" value="Predicted protein"/>
    <property type="match status" value="1"/>
</dbReference>
<feature type="region of interest" description="Disordered" evidence="5">
    <location>
        <begin position="196"/>
        <end position="281"/>
    </location>
</feature>
<evidence type="ECO:0000256" key="4">
    <source>
        <dbReference type="SAM" id="Coils"/>
    </source>
</evidence>
<dbReference type="EMBL" id="BNCQ01000007">
    <property type="protein sequence ID" value="GIM00121.1"/>
    <property type="molecule type" value="Genomic_DNA"/>
</dbReference>
<dbReference type="InterPro" id="IPR045076">
    <property type="entry name" value="MutS"/>
</dbReference>
<feature type="region of interest" description="Disordered" evidence="5">
    <location>
        <begin position="1065"/>
        <end position="1129"/>
    </location>
</feature>
<sequence length="1129" mass="119901">MTLNLRPTPRILDGQNNTILFHHAVYIPRLCMRQRQHFGLGVHSLTNHRNADGRVLRQCTSLTSITSYVINSERNDMSLIDADDSELAASTEAESQQILEWPAICKQVACFCGTSIAAELVARGQLPRGRSLEESELLLQQTAEAMQANLEVQGCFDIRPAVEATAAGGRLNAKQLEGVAATLEAAFLLKAAAKVPEEPMDDSMSGTRASSSGSSSSGSSSSSSTNSSGNSSSDSSSSSDLGTSVGASSFSSSSPSSSSSSLSPSLSSSQPSVASLPSAPRPRFPSLAALAEGISDEERTLLRAIRSCIRLNSVCNEASEALAAVRAERQSNKERLRQEVESWARLMQQRGAAETGAVSIVRGRFCVGVRAGRQGELPRGSVRLSSSSTGATLYMEPQPCVELNNAEALLAEREEMEVQRVLALLSKLLASRASQVLELLDSVTVLDVVAARAKHGRWLGGVRPTFAKESGTSPLSIPGALHPVLMQRGLQPLPQPPSVDDNRFDRDFQAAPAWELRRVLVPDGPRPGELPDGSTAVTGDDEVRRSMLPRPLDLRVPPGKAVVAITGPNTGGKTVSLKAAGLMVLMAQAGLFLPCDPIQIATHGSPRLAWFDRVLADIGDAQSLQQNLSTFSGHIRRIRRILSTAGSRSLVLLDEVGSGTDPLEGAALARAVLDRLAGQAQLTLATTHHAELKRVVDEDGRYVNVSMAFDTATLSPTYQLVWGAAGASNALDIAEALGFDRLVVLEARNVAQALAASTSYYPTTTAAADKADVDDGESPFSGSGGESHIAVVARSLVRQLDETRQELEAQRMLRQRREAAQARLQETIMQVREMEQQLKLSPREIVMERDSLAADVQLALDAFAQGLKPQAPVEEALSRIEALIPEEVAAYRGQSYPGGADDEDDPGSERTALRPGDSVLVKSYGDMGSAVVVSVKGDYVTVKFDILPFSVGAKQGHKKRFHRREVQRVSQGSAVPMLGSSAWQSGYSSLDSDIKRVLGELSAEERQAAAEAAARLRAEQLAEESGHASYSDLYGALDVDEVAADLDTAIDDPDLAALVDSLGQEEEIDGSDGDTTYGSLYDTPGGTVQQQQATGGKRKAGANAEQSTGSSSSGRRGAIGTGGDLDLPP</sequence>
<name>A0A8J4C496_9CHLO</name>
<dbReference type="InterPro" id="IPR005747">
    <property type="entry name" value="MutS2"/>
</dbReference>
<dbReference type="Gene3D" id="3.40.50.300">
    <property type="entry name" value="P-loop containing nucleotide triphosphate hydrolases"/>
    <property type="match status" value="1"/>
</dbReference>
<feature type="region of interest" description="Disordered" evidence="5">
    <location>
        <begin position="893"/>
        <end position="916"/>
    </location>
</feature>
<dbReference type="Proteomes" id="UP000722791">
    <property type="component" value="Unassembled WGS sequence"/>
</dbReference>
<protein>
    <submittedName>
        <fullName evidence="6">Uncharacterized protein</fullName>
    </submittedName>
</protein>
<dbReference type="GO" id="GO:0004519">
    <property type="term" value="F:endonuclease activity"/>
    <property type="evidence" value="ECO:0007669"/>
    <property type="project" value="InterPro"/>
</dbReference>
<accession>A0A8J4C496</accession>
<dbReference type="GO" id="GO:0006298">
    <property type="term" value="P:mismatch repair"/>
    <property type="evidence" value="ECO:0007669"/>
    <property type="project" value="InterPro"/>
</dbReference>
<dbReference type="SMART" id="SM00534">
    <property type="entry name" value="MUTSac"/>
    <property type="match status" value="1"/>
</dbReference>
<evidence type="ECO:0000256" key="5">
    <source>
        <dbReference type="SAM" id="MobiDB-lite"/>
    </source>
</evidence>
<dbReference type="GO" id="GO:0030983">
    <property type="term" value="F:mismatched DNA binding"/>
    <property type="evidence" value="ECO:0007669"/>
    <property type="project" value="InterPro"/>
</dbReference>
<dbReference type="AlphaFoldDB" id="A0A8J4C496"/>
<comment type="caution">
    <text evidence="6">The sequence shown here is derived from an EMBL/GenBank/DDBJ whole genome shotgun (WGS) entry which is preliminary data.</text>
</comment>
<feature type="coiled-coil region" evidence="4">
    <location>
        <begin position="790"/>
        <end position="837"/>
    </location>
</feature>
<dbReference type="GO" id="GO:0045910">
    <property type="term" value="P:negative regulation of DNA recombination"/>
    <property type="evidence" value="ECO:0007669"/>
    <property type="project" value="InterPro"/>
</dbReference>
<dbReference type="InterPro" id="IPR027417">
    <property type="entry name" value="P-loop_NTPase"/>
</dbReference>
<keyword evidence="2" id="KW-0067">ATP-binding</keyword>
<dbReference type="NCBIfam" id="TIGR01069">
    <property type="entry name" value="mutS2"/>
    <property type="match status" value="1"/>
</dbReference>
<evidence type="ECO:0000256" key="3">
    <source>
        <dbReference type="ARBA" id="ARBA00023125"/>
    </source>
</evidence>
<dbReference type="InterPro" id="IPR000432">
    <property type="entry name" value="DNA_mismatch_repair_MutS_C"/>
</dbReference>
<keyword evidence="4" id="KW-0175">Coiled coil</keyword>
<evidence type="ECO:0000313" key="7">
    <source>
        <dbReference type="Proteomes" id="UP000722791"/>
    </source>
</evidence>
<dbReference type="PANTHER" id="PTHR48466:SF2">
    <property type="entry name" value="OS10G0509000 PROTEIN"/>
    <property type="match status" value="1"/>
</dbReference>
<dbReference type="SUPFAM" id="SSF52540">
    <property type="entry name" value="P-loop containing nucleoside triphosphate hydrolases"/>
    <property type="match status" value="1"/>
</dbReference>